<proteinExistence type="predicted"/>
<organism evidence="1 2">
    <name type="scientific">Taxus chinensis</name>
    <name type="common">Chinese yew</name>
    <name type="synonym">Taxus wallichiana var. chinensis</name>
    <dbReference type="NCBI Taxonomy" id="29808"/>
    <lineage>
        <taxon>Eukaryota</taxon>
        <taxon>Viridiplantae</taxon>
        <taxon>Streptophyta</taxon>
        <taxon>Embryophyta</taxon>
        <taxon>Tracheophyta</taxon>
        <taxon>Spermatophyta</taxon>
        <taxon>Pinopsida</taxon>
        <taxon>Pinidae</taxon>
        <taxon>Conifers II</taxon>
        <taxon>Cupressales</taxon>
        <taxon>Taxaceae</taxon>
        <taxon>Taxus</taxon>
    </lineage>
</organism>
<feature type="non-terminal residue" evidence="1">
    <location>
        <position position="1"/>
    </location>
</feature>
<reference evidence="1 2" key="1">
    <citation type="journal article" date="2021" name="Nat. Plants">
        <title>The Taxus genome provides insights into paclitaxel biosynthesis.</title>
        <authorList>
            <person name="Xiong X."/>
            <person name="Gou J."/>
            <person name="Liao Q."/>
            <person name="Li Y."/>
            <person name="Zhou Q."/>
            <person name="Bi G."/>
            <person name="Li C."/>
            <person name="Du R."/>
            <person name="Wang X."/>
            <person name="Sun T."/>
            <person name="Guo L."/>
            <person name="Liang H."/>
            <person name="Lu P."/>
            <person name="Wu Y."/>
            <person name="Zhang Z."/>
            <person name="Ro D.K."/>
            <person name="Shang Y."/>
            <person name="Huang S."/>
            <person name="Yan J."/>
        </authorList>
    </citation>
    <scope>NUCLEOTIDE SEQUENCE [LARGE SCALE GENOMIC DNA]</scope>
    <source>
        <strain evidence="1">Ta-2019</strain>
    </source>
</reference>
<comment type="caution">
    <text evidence="1">The sequence shown here is derived from an EMBL/GenBank/DDBJ whole genome shotgun (WGS) entry which is preliminary data.</text>
</comment>
<protein>
    <submittedName>
        <fullName evidence="1">Uncharacterized protein</fullName>
    </submittedName>
</protein>
<dbReference type="AlphaFoldDB" id="A0AA38FZM0"/>
<sequence>PTFVDLIKEKEKNKVTIEAQITELEYFLSQLKEVNILEDRGFNSYIKCVSIIDTWVIEEEAALKVLQETLPTNKVEHAQLIGL</sequence>
<accession>A0AA38FZM0</accession>
<name>A0AA38FZM0_TAXCH</name>
<evidence type="ECO:0000313" key="1">
    <source>
        <dbReference type="EMBL" id="KAH9312074.1"/>
    </source>
</evidence>
<dbReference type="EMBL" id="JAHRHJ020000006">
    <property type="protein sequence ID" value="KAH9312074.1"/>
    <property type="molecule type" value="Genomic_DNA"/>
</dbReference>
<dbReference type="Proteomes" id="UP000824469">
    <property type="component" value="Unassembled WGS sequence"/>
</dbReference>
<evidence type="ECO:0000313" key="2">
    <source>
        <dbReference type="Proteomes" id="UP000824469"/>
    </source>
</evidence>
<gene>
    <name evidence="1" type="ORF">KI387_027109</name>
</gene>
<keyword evidence="2" id="KW-1185">Reference proteome</keyword>